<feature type="transmembrane region" description="Helical" evidence="17">
    <location>
        <begin position="63"/>
        <end position="85"/>
    </location>
</feature>
<feature type="transmembrane region" description="Helical" evidence="17">
    <location>
        <begin position="26"/>
        <end position="51"/>
    </location>
</feature>
<dbReference type="PROSITE" id="PS50999">
    <property type="entry name" value="COX2_TM"/>
    <property type="match status" value="1"/>
</dbReference>
<reference evidence="20" key="1">
    <citation type="submission" date="2023-01" db="EMBL/GenBank/DDBJ databases">
        <title>The first mitochondrial genomes of the family Salifidae (Clitellata: Annelida), insights into species diversity and phylogenetic relationship of Barbronia within Suborder Erpobdelliformes.</title>
        <authorList>
            <person name="Liu Y."/>
            <person name="Fu X."/>
            <person name="Wang Y."/>
            <person name="Liu J."/>
            <person name="Liu Y."/>
            <person name="Li C."/>
            <person name="Dong J."/>
        </authorList>
    </citation>
    <scope>NUCLEOTIDE SEQUENCE</scope>
    <source>
        <strain evidence="20">LYKG002</strain>
    </source>
</reference>
<evidence type="ECO:0000256" key="6">
    <source>
        <dbReference type="ARBA" id="ARBA00022692"/>
    </source>
</evidence>
<dbReference type="PROSITE" id="PS50857">
    <property type="entry name" value="COX2_CUA"/>
    <property type="match status" value="1"/>
</dbReference>
<dbReference type="InterPro" id="IPR011759">
    <property type="entry name" value="Cyt_c_oxidase_su2_TM_dom"/>
</dbReference>
<evidence type="ECO:0000256" key="16">
    <source>
        <dbReference type="RuleBase" id="RU000457"/>
    </source>
</evidence>
<dbReference type="GO" id="GO:0005507">
    <property type="term" value="F:copper ion binding"/>
    <property type="evidence" value="ECO:0007669"/>
    <property type="project" value="InterPro"/>
</dbReference>
<dbReference type="NCBIfam" id="TIGR02866">
    <property type="entry name" value="CoxB"/>
    <property type="match status" value="1"/>
</dbReference>
<dbReference type="InterPro" id="IPR045187">
    <property type="entry name" value="CcO_II"/>
</dbReference>
<geneLocation type="mitochondrion" evidence="20"/>
<comment type="catalytic activity">
    <reaction evidence="15">
        <text>4 Fe(II)-[cytochrome c] + O2 + 8 H(+)(in) = 4 Fe(III)-[cytochrome c] + 2 H2O + 4 H(+)(out)</text>
        <dbReference type="Rhea" id="RHEA:11436"/>
        <dbReference type="Rhea" id="RHEA-COMP:10350"/>
        <dbReference type="Rhea" id="RHEA-COMP:14399"/>
        <dbReference type="ChEBI" id="CHEBI:15377"/>
        <dbReference type="ChEBI" id="CHEBI:15378"/>
        <dbReference type="ChEBI" id="CHEBI:15379"/>
        <dbReference type="ChEBI" id="CHEBI:29033"/>
        <dbReference type="ChEBI" id="CHEBI:29034"/>
        <dbReference type="EC" id="7.1.1.9"/>
    </reaction>
    <physiologicalReaction direction="left-to-right" evidence="15">
        <dbReference type="Rhea" id="RHEA:11437"/>
    </physiologicalReaction>
</comment>
<evidence type="ECO:0000256" key="10">
    <source>
        <dbReference type="ARBA" id="ARBA00022967"/>
    </source>
</evidence>
<dbReference type="Pfam" id="PF00116">
    <property type="entry name" value="COX2"/>
    <property type="match status" value="1"/>
</dbReference>
<keyword evidence="6 16" id="KW-0812">Transmembrane</keyword>
<evidence type="ECO:0000256" key="2">
    <source>
        <dbReference type="ARBA" id="ARBA00007866"/>
    </source>
</evidence>
<keyword evidence="16 20" id="KW-0496">Mitochondrion</keyword>
<evidence type="ECO:0000313" key="20">
    <source>
        <dbReference type="EMBL" id="WNS64788.1"/>
    </source>
</evidence>
<evidence type="ECO:0000256" key="13">
    <source>
        <dbReference type="ARBA" id="ARBA00023008"/>
    </source>
</evidence>
<dbReference type="GO" id="GO:0005743">
    <property type="term" value="C:mitochondrial inner membrane"/>
    <property type="evidence" value="ECO:0007669"/>
    <property type="project" value="UniProtKB-SubCell"/>
</dbReference>
<organism evidence="20">
    <name type="scientific">Barbronia cf. gwalagwalensis LYKG002</name>
    <dbReference type="NCBI Taxonomy" id="3021307"/>
    <lineage>
        <taxon>Eukaryota</taxon>
        <taxon>Metazoa</taxon>
        <taxon>Spiralia</taxon>
        <taxon>Lophotrochozoa</taxon>
        <taxon>Annelida</taxon>
        <taxon>Clitellata</taxon>
        <taxon>Hirudinea</taxon>
        <taxon>Hirudinida</taxon>
        <taxon>Erpobdelliformes</taxon>
        <taxon>Salifidae</taxon>
        <taxon>Barbronia</taxon>
    </lineage>
</organism>
<dbReference type="Gene3D" id="2.60.40.420">
    <property type="entry name" value="Cupredoxins - blue copper proteins"/>
    <property type="match status" value="1"/>
</dbReference>
<keyword evidence="12 17" id="KW-1133">Transmembrane helix</keyword>
<evidence type="ECO:0000256" key="5">
    <source>
        <dbReference type="ARBA" id="ARBA00022660"/>
    </source>
</evidence>
<evidence type="ECO:0000256" key="12">
    <source>
        <dbReference type="ARBA" id="ARBA00022989"/>
    </source>
</evidence>
<keyword evidence="11 16" id="KW-0249">Electron transport</keyword>
<keyword evidence="8 16" id="KW-0999">Mitochondrion inner membrane</keyword>
<keyword evidence="13 16" id="KW-0186">Copper</keyword>
<dbReference type="InterPro" id="IPR036257">
    <property type="entry name" value="Cyt_c_oxidase_su2_TM_sf"/>
</dbReference>
<evidence type="ECO:0000256" key="8">
    <source>
        <dbReference type="ARBA" id="ARBA00022792"/>
    </source>
</evidence>
<dbReference type="SUPFAM" id="SSF81464">
    <property type="entry name" value="Cytochrome c oxidase subunit II-like, transmembrane region"/>
    <property type="match status" value="1"/>
</dbReference>
<evidence type="ECO:0000256" key="11">
    <source>
        <dbReference type="ARBA" id="ARBA00022982"/>
    </source>
</evidence>
<comment type="subcellular location">
    <subcellularLocation>
        <location evidence="1 16">Mitochondrion inner membrane</location>
        <topology evidence="1 16">Multi-pass membrane protein</topology>
    </subcellularLocation>
</comment>
<dbReference type="InterPro" id="IPR001505">
    <property type="entry name" value="Copper_CuA"/>
</dbReference>
<evidence type="ECO:0000256" key="15">
    <source>
        <dbReference type="ARBA" id="ARBA00049512"/>
    </source>
</evidence>
<keyword evidence="14 16" id="KW-0472">Membrane</keyword>
<dbReference type="InterPro" id="IPR034210">
    <property type="entry name" value="CcO_II_C"/>
</dbReference>
<dbReference type="AlphaFoldDB" id="A0AA96MN43"/>
<feature type="domain" description="Cytochrome oxidase subunit II transmembrane region profile" evidence="19">
    <location>
        <begin position="1"/>
        <end position="91"/>
    </location>
</feature>
<dbReference type="GO" id="GO:0042773">
    <property type="term" value="P:ATP synthesis coupled electron transport"/>
    <property type="evidence" value="ECO:0007669"/>
    <property type="project" value="TreeGrafter"/>
</dbReference>
<dbReference type="GO" id="GO:0016491">
    <property type="term" value="F:oxidoreductase activity"/>
    <property type="evidence" value="ECO:0007669"/>
    <property type="project" value="InterPro"/>
</dbReference>
<dbReference type="PANTHER" id="PTHR22888">
    <property type="entry name" value="CYTOCHROME C OXIDASE, SUBUNIT II"/>
    <property type="match status" value="1"/>
</dbReference>
<evidence type="ECO:0000256" key="4">
    <source>
        <dbReference type="ARBA" id="ARBA00022448"/>
    </source>
</evidence>
<dbReference type="PANTHER" id="PTHR22888:SF9">
    <property type="entry name" value="CYTOCHROME C OXIDASE SUBUNIT 2"/>
    <property type="match status" value="1"/>
</dbReference>
<dbReference type="SUPFAM" id="SSF49503">
    <property type="entry name" value="Cupredoxins"/>
    <property type="match status" value="1"/>
</dbReference>
<evidence type="ECO:0000256" key="9">
    <source>
        <dbReference type="ARBA" id="ARBA00022842"/>
    </source>
</evidence>
<feature type="domain" description="Cytochrome oxidase subunit II copper A binding" evidence="18">
    <location>
        <begin position="92"/>
        <end position="225"/>
    </location>
</feature>
<keyword evidence="7 16" id="KW-0479">Metal-binding</keyword>
<evidence type="ECO:0000259" key="19">
    <source>
        <dbReference type="PROSITE" id="PS50999"/>
    </source>
</evidence>
<dbReference type="Pfam" id="PF02790">
    <property type="entry name" value="COX2_TM"/>
    <property type="match status" value="1"/>
</dbReference>
<dbReference type="CDD" id="cd13912">
    <property type="entry name" value="CcO_II_C"/>
    <property type="match status" value="1"/>
</dbReference>
<evidence type="ECO:0000256" key="14">
    <source>
        <dbReference type="ARBA" id="ARBA00023136"/>
    </source>
</evidence>
<dbReference type="FunFam" id="2.60.40.420:FF:000001">
    <property type="entry name" value="Cytochrome c oxidase subunit 2"/>
    <property type="match status" value="1"/>
</dbReference>
<dbReference type="PRINTS" id="PR01166">
    <property type="entry name" value="CYCOXIDASEII"/>
</dbReference>
<proteinExistence type="inferred from homology"/>
<dbReference type="GO" id="GO:0004129">
    <property type="term" value="F:cytochrome-c oxidase activity"/>
    <property type="evidence" value="ECO:0007669"/>
    <property type="project" value="UniProtKB-EC"/>
</dbReference>
<dbReference type="EMBL" id="OQ339201">
    <property type="protein sequence ID" value="WNS64788.1"/>
    <property type="molecule type" value="Genomic_DNA"/>
</dbReference>
<comment type="similarity">
    <text evidence="2 16">Belongs to the cytochrome c oxidase subunit 2 family.</text>
</comment>
<dbReference type="InterPro" id="IPR008972">
    <property type="entry name" value="Cupredoxin"/>
</dbReference>
<keyword evidence="10" id="KW-1278">Translocase</keyword>
<comment type="cofactor">
    <cofactor evidence="16">
        <name>Cu cation</name>
        <dbReference type="ChEBI" id="CHEBI:23378"/>
    </cofactor>
    <text evidence="16">Binds a copper A center.</text>
</comment>
<comment type="function">
    <text evidence="16">Component of the cytochrome c oxidase, the last enzyme in the mitochondrial electron transport chain which drives oxidative phosphorylation. The respiratory chain contains 3 multisubunit complexes succinate dehydrogenase (complex II, CII), ubiquinol-cytochrome c oxidoreductase (cytochrome b-c1 complex, complex III, CIII) and cytochrome c oxidase (complex IV, CIV), that cooperate to transfer electrons derived from NADH and succinate to molecular oxygen, creating an electrochemical gradient over the inner membrane that drives transmembrane transport and the ATP synthase. Cytochrome c oxidase is the component of the respiratory chain that catalyzes the reduction of oxygen to water. Electrons originating from reduced cytochrome c in the intermembrane space (IMS) are transferred via the dinuclear copper A center (CU(A)) of subunit 2 and heme A of subunit 1 to the active site in subunit 1, a binuclear center (BNC) formed by heme A3 and copper B (CU(B)). The BNC reduces molecular oxygen to 2 water molecules using 4 electrons from cytochrome c in the IMS and 4 protons from the mitochondrial matrix.</text>
</comment>
<gene>
    <name evidence="20" type="primary">COX2</name>
</gene>
<dbReference type="Gene3D" id="1.10.287.90">
    <property type="match status" value="1"/>
</dbReference>
<evidence type="ECO:0000259" key="18">
    <source>
        <dbReference type="PROSITE" id="PS50857"/>
    </source>
</evidence>
<keyword evidence="9" id="KW-0460">Magnesium</keyword>
<dbReference type="InterPro" id="IPR014222">
    <property type="entry name" value="Cyt_c_oxidase_su2"/>
</dbReference>
<accession>A0AA96MN43</accession>
<name>A0AA96MN43_9ANNE</name>
<evidence type="ECO:0000256" key="1">
    <source>
        <dbReference type="ARBA" id="ARBA00004448"/>
    </source>
</evidence>
<evidence type="ECO:0000256" key="3">
    <source>
        <dbReference type="ARBA" id="ARBA00015946"/>
    </source>
</evidence>
<dbReference type="PROSITE" id="PS00078">
    <property type="entry name" value="COX2"/>
    <property type="match status" value="1"/>
</dbReference>
<keyword evidence="5 16" id="KW-0679">Respiratory chain</keyword>
<dbReference type="InterPro" id="IPR002429">
    <property type="entry name" value="CcO_II-like_C"/>
</dbReference>
<keyword evidence="4 16" id="KW-0813">Transport</keyword>
<protein>
    <recommendedName>
        <fullName evidence="3 16">Cytochrome c oxidase subunit 2</fullName>
    </recommendedName>
</protein>
<evidence type="ECO:0000256" key="7">
    <source>
        <dbReference type="ARBA" id="ARBA00022723"/>
    </source>
</evidence>
<evidence type="ECO:0000256" key="17">
    <source>
        <dbReference type="SAM" id="Phobius"/>
    </source>
</evidence>
<sequence length="227" mass="26039">MTHWGQIHLQDPVTSIMSDLIEFHDYMLMIMTLVLTIIAYALLAMCFTKFTNRYIFEAQEIETFWTIAPAAILISIALPSIQLLYAMDELFNPSLTIKTIGHQWYWSYEYGDFNNISFDSYMIPTDQLNEGDYRLLEVDNRLVVPMNMEIRMIVTAADVIHSWAVPSLGVKMDAIPGRLNQTSFFIKAPGVYYGQCSEICGANHSFMPISMEAISTKDFLNWLKTQS</sequence>